<proteinExistence type="predicted"/>
<dbReference type="OrthoDB" id="9177965at2"/>
<accession>A0A1S1NWX2</accession>
<dbReference type="Gene3D" id="3.40.190.170">
    <property type="entry name" value="Bacterial extracellular solute-binding protein, family 7"/>
    <property type="match status" value="1"/>
</dbReference>
<dbReference type="PANTHER" id="PTHR33376">
    <property type="match status" value="1"/>
</dbReference>
<dbReference type="SUPFAM" id="SSF53850">
    <property type="entry name" value="Periplasmic binding protein-like II"/>
    <property type="match status" value="1"/>
</dbReference>
<dbReference type="Pfam" id="PF03480">
    <property type="entry name" value="DctP"/>
    <property type="match status" value="1"/>
</dbReference>
<name>A0A1S1NWX2_9GAMM</name>
<evidence type="ECO:0000313" key="2">
    <source>
        <dbReference type="Proteomes" id="UP000322553"/>
    </source>
</evidence>
<dbReference type="RefSeq" id="WP_070976338.1">
    <property type="nucleotide sequence ID" value="NZ_CP043420.1"/>
</dbReference>
<protein>
    <submittedName>
        <fullName evidence="1">TRAP transporter substrate-binding protein</fullName>
    </submittedName>
</protein>
<dbReference type="PANTHER" id="PTHR33376:SF5">
    <property type="entry name" value="EXTRACYTOPLASMIC SOLUTE RECEPTOR PROTEIN"/>
    <property type="match status" value="1"/>
</dbReference>
<keyword evidence="2" id="KW-1185">Reference proteome</keyword>
<organism evidence="1 2">
    <name type="scientific">Kushneria phosphatilytica</name>
    <dbReference type="NCBI Taxonomy" id="657387"/>
    <lineage>
        <taxon>Bacteria</taxon>
        <taxon>Pseudomonadati</taxon>
        <taxon>Pseudomonadota</taxon>
        <taxon>Gammaproteobacteria</taxon>
        <taxon>Oceanospirillales</taxon>
        <taxon>Halomonadaceae</taxon>
        <taxon>Kushneria</taxon>
    </lineage>
</organism>
<dbReference type="AlphaFoldDB" id="A0A1S1NWX2"/>
<dbReference type="KEGG" id="kuy:FY550_05260"/>
<dbReference type="Proteomes" id="UP000322553">
    <property type="component" value="Chromosome"/>
</dbReference>
<dbReference type="NCBIfam" id="NF037995">
    <property type="entry name" value="TRAP_S1"/>
    <property type="match status" value="1"/>
</dbReference>
<dbReference type="GO" id="GO:0055085">
    <property type="term" value="P:transmembrane transport"/>
    <property type="evidence" value="ECO:0007669"/>
    <property type="project" value="InterPro"/>
</dbReference>
<dbReference type="EMBL" id="CP043420">
    <property type="protein sequence ID" value="QEL10597.1"/>
    <property type="molecule type" value="Genomic_DNA"/>
</dbReference>
<reference evidence="1 2" key="1">
    <citation type="submission" date="2019-08" db="EMBL/GenBank/DDBJ databases">
        <title>Complete genome sequence of Kushneria sp. YCWA18, a halophilic phosphate-solubilizing bacterium isolated from Daqiao saltern in China.</title>
        <authorList>
            <person name="Du G.-X."/>
            <person name="Qu L.-Y."/>
        </authorList>
    </citation>
    <scope>NUCLEOTIDE SEQUENCE [LARGE SCALE GENOMIC DNA]</scope>
    <source>
        <strain evidence="1 2">YCWA18</strain>
    </source>
</reference>
<dbReference type="InterPro" id="IPR038404">
    <property type="entry name" value="TRAP_DctP_sf"/>
</dbReference>
<dbReference type="STRING" id="657387.BH688_01500"/>
<sequence length="361" mass="39230">MASLQHLSNWLRHTSLGWTLATTALFASSGSALAATDLKVVGSWSSLALHQDFEKPFWTKTLPEASDGQFNVQMTTFDQMGIASSDVFRYLSNGLFDVGMTSADYVVSDAPELEGLDLPMMAPDVDTAHRVANAYMPIAQRTMNQRFDSHALAIVPYPEQIVFCNTPIKGLADLKGKKVRASGRSTGEFLQAIGANSVNLAFNEVPGAMERGVIDCAVTGSLSGYSAGWQDVSSYLMPLPIGGWDYVLTAINNKRWNALSKQQQQLLTEQIQQNFVKPVWENAHTETQQGIACLTGQGGQCEHGKPASMTLVEPSKADEQHAREALGDHVLPAWAARVDAPTRKAWNNQVGPIVDLKVPTP</sequence>
<evidence type="ECO:0000313" key="1">
    <source>
        <dbReference type="EMBL" id="QEL10597.1"/>
    </source>
</evidence>
<dbReference type="CDD" id="cd13602">
    <property type="entry name" value="PBP2_TRAP_BpDctp6_7"/>
    <property type="match status" value="1"/>
</dbReference>
<dbReference type="InterPro" id="IPR018389">
    <property type="entry name" value="DctP_fam"/>
</dbReference>
<gene>
    <name evidence="1" type="ORF">FY550_05260</name>
</gene>